<accession>A0A8J9WZU5</accession>
<proteinExistence type="inferred from homology"/>
<dbReference type="GO" id="GO:0005730">
    <property type="term" value="C:nucleolus"/>
    <property type="evidence" value="ECO:0007669"/>
    <property type="project" value="UniProtKB-SubCell"/>
</dbReference>
<dbReference type="AlphaFoldDB" id="A0A8J9WZU5"/>
<dbReference type="PANTHER" id="PTHR13243">
    <property type="entry name" value="HSPC111 PROTEIN-RELATED"/>
    <property type="match status" value="1"/>
</dbReference>
<dbReference type="PANTHER" id="PTHR13243:SF1">
    <property type="entry name" value="NUCLEOLAR PROTEIN 16"/>
    <property type="match status" value="1"/>
</dbReference>
<gene>
    <name evidence="5" type="ORF">PTTT1_LOCUS4052</name>
</gene>
<dbReference type="Pfam" id="PF09420">
    <property type="entry name" value="Nop16"/>
    <property type="match status" value="1"/>
</dbReference>
<sequence length="106" mass="12368">MGLSAKPNQLPDEREQKARADKVHVIELFEIPDSDEPNYKARFPLSKEDEKYMSACVEKWDDDYGSMFRDTKVNYMQHTEAKLRKMGAVFLSLTLEQRRADVSNTH</sequence>
<dbReference type="Proteomes" id="UP000836788">
    <property type="component" value="Chromosome 1"/>
</dbReference>
<evidence type="ECO:0000256" key="2">
    <source>
        <dbReference type="ARBA" id="ARBA00008479"/>
    </source>
</evidence>
<evidence type="ECO:0000313" key="5">
    <source>
        <dbReference type="EMBL" id="CAG9277512.1"/>
    </source>
</evidence>
<evidence type="ECO:0000256" key="1">
    <source>
        <dbReference type="ARBA" id="ARBA00004604"/>
    </source>
</evidence>
<dbReference type="GO" id="GO:0042273">
    <property type="term" value="P:ribosomal large subunit biogenesis"/>
    <property type="evidence" value="ECO:0007669"/>
    <property type="project" value="TreeGrafter"/>
</dbReference>
<dbReference type="EMBL" id="OU594942">
    <property type="protein sequence ID" value="CAG9277512.1"/>
    <property type="molecule type" value="Genomic_DNA"/>
</dbReference>
<keyword evidence="4" id="KW-0539">Nucleus</keyword>
<dbReference type="InterPro" id="IPR019002">
    <property type="entry name" value="Ribosome_biogenesis_Nop16"/>
</dbReference>
<protein>
    <recommendedName>
        <fullName evidence="3">Nucleolar protein 16</fullName>
    </recommendedName>
</protein>
<comment type="similarity">
    <text evidence="2">Belongs to the NOP16 family.</text>
</comment>
<evidence type="ECO:0000256" key="4">
    <source>
        <dbReference type="ARBA" id="ARBA00023242"/>
    </source>
</evidence>
<organism evidence="5">
    <name type="scientific">Phaeodactylum tricornutum</name>
    <name type="common">Diatom</name>
    <dbReference type="NCBI Taxonomy" id="2850"/>
    <lineage>
        <taxon>Eukaryota</taxon>
        <taxon>Sar</taxon>
        <taxon>Stramenopiles</taxon>
        <taxon>Ochrophyta</taxon>
        <taxon>Bacillariophyta</taxon>
        <taxon>Bacillariophyceae</taxon>
        <taxon>Bacillariophycidae</taxon>
        <taxon>Naviculales</taxon>
        <taxon>Phaeodactylaceae</taxon>
        <taxon>Phaeodactylum</taxon>
    </lineage>
</organism>
<reference evidence="5" key="1">
    <citation type="submission" date="2022-02" db="EMBL/GenBank/DDBJ databases">
        <authorList>
            <person name="Giguere J D."/>
        </authorList>
    </citation>
    <scope>NUCLEOTIDE SEQUENCE</scope>
    <source>
        <strain evidence="5">CCAP 1055/1</strain>
    </source>
</reference>
<name>A0A8J9WZU5_PHATR</name>
<comment type="subcellular location">
    <subcellularLocation>
        <location evidence="1">Nucleus</location>
        <location evidence="1">Nucleolus</location>
    </subcellularLocation>
</comment>
<evidence type="ECO:0000256" key="3">
    <source>
        <dbReference type="ARBA" id="ARBA00015522"/>
    </source>
</evidence>